<dbReference type="OrthoDB" id="66881at2759"/>
<name>A0A177FHN5_9EURO</name>
<keyword evidence="1" id="KW-0285">Flavoprotein</keyword>
<dbReference type="PANTHER" id="PTHR43098">
    <property type="entry name" value="L-ORNITHINE N(5)-MONOOXYGENASE-RELATED"/>
    <property type="match status" value="1"/>
</dbReference>
<evidence type="ECO:0000256" key="4">
    <source>
        <dbReference type="ARBA" id="ARBA00023002"/>
    </source>
</evidence>
<protein>
    <recommendedName>
        <fullName evidence="7">FAD/NAD(P)-binding domain-containing protein</fullName>
    </recommendedName>
</protein>
<dbReference type="GO" id="GO:0004499">
    <property type="term" value="F:N,N-dimethylaniline monooxygenase activity"/>
    <property type="evidence" value="ECO:0007669"/>
    <property type="project" value="InterPro"/>
</dbReference>
<dbReference type="AlphaFoldDB" id="A0A177FHN5"/>
<organism evidence="5 6">
    <name type="scientific">Fonsecaea monophora</name>
    <dbReference type="NCBI Taxonomy" id="254056"/>
    <lineage>
        <taxon>Eukaryota</taxon>
        <taxon>Fungi</taxon>
        <taxon>Dikarya</taxon>
        <taxon>Ascomycota</taxon>
        <taxon>Pezizomycotina</taxon>
        <taxon>Eurotiomycetes</taxon>
        <taxon>Chaetothyriomycetidae</taxon>
        <taxon>Chaetothyriales</taxon>
        <taxon>Herpotrichiellaceae</taxon>
        <taxon>Fonsecaea</taxon>
    </lineage>
</organism>
<evidence type="ECO:0000313" key="5">
    <source>
        <dbReference type="EMBL" id="OAG42699.1"/>
    </source>
</evidence>
<dbReference type="Gene3D" id="3.50.50.60">
    <property type="entry name" value="FAD/NAD(P)-binding domain"/>
    <property type="match status" value="3"/>
</dbReference>
<reference evidence="5 6" key="1">
    <citation type="submission" date="2016-03" db="EMBL/GenBank/DDBJ databases">
        <title>Draft genome sequence of the Fonsecaea monophora CBS 269.37.</title>
        <authorList>
            <person name="Bombassaro A."/>
            <person name="Vinicius W.A."/>
            <person name="De Hoog S."/>
            <person name="Sun J."/>
            <person name="Souza E.M."/>
            <person name="Raittz R.T."/>
            <person name="Costa F."/>
            <person name="Leao A.C."/>
            <person name="Tadra-Sfeir M.Z."/>
            <person name="Baura V."/>
            <person name="Balsanelli E."/>
            <person name="Pedrosa F.O."/>
            <person name="Moreno L.F."/>
            <person name="Steffens M.B."/>
            <person name="Xi L."/>
            <person name="Bocca A.L."/>
            <person name="Felipe M.S."/>
            <person name="Teixeira M."/>
            <person name="Telles Filho F.Q."/>
            <person name="Azevedo C.M."/>
            <person name="Gomes R."/>
            <person name="Vicente V.A."/>
        </authorList>
    </citation>
    <scope>NUCLEOTIDE SEQUENCE [LARGE SCALE GENOMIC DNA]</scope>
    <source>
        <strain evidence="5 6">CBS 269.37</strain>
    </source>
</reference>
<dbReference type="InterPro" id="IPR036188">
    <property type="entry name" value="FAD/NAD-bd_sf"/>
</dbReference>
<evidence type="ECO:0008006" key="7">
    <source>
        <dbReference type="Google" id="ProtNLM"/>
    </source>
</evidence>
<sequence>MSKALKGHPELRATPAFAHTRLITNPPEVARRISKCPDMVSGSSTTADRLKAISDTLPPSNETYDVIIIGSGLSGLCSLHHIRERFPAWKVQVIDAAPDVGGTWYWNSYPGCRFDSESLSYALSFDKDLLNEWHWKEAYSPQPETLKYFQRFAEKHKLKDFILSNTSIQEAHWNESRQTWTLIDNKGGQHASTFVISAMGFLSSPTLPAIRGIETFQGELFHTSRWPKYLDIKRDFAGKRIGVIGTGATGIQIITALSKEQGIKSLEVFQRTANWAAPLRNKEISAEEMEELKKTYPDIFDKCFRSASGFMHLPDSRKWADVSEEERFAHWEKLYNTPGFGKWLSVFADTYTDRAANAAYSEFMANKIRHRVKDPETAESLIPKTHGFGTRRVPLESGYFEAYNQERVHLVDLRKTPIECITPGGIQTSDGQEHPLDILICATGFDAITGAFSAIDFHGKDGRPMIASGDTPGGERAVWPDHRPQTYLGFTVPNMPNLFMVLGPHQPFGNATRNVEYIVDAICDLLQYVREHDYHYVEATQQAADSWYQHVEECAKGQTLMNEVDSWMTGVNTNVKGKTTRSISRYCGESKEFRRRVERVAAADYDGFRFA</sequence>
<evidence type="ECO:0000256" key="1">
    <source>
        <dbReference type="ARBA" id="ARBA00022630"/>
    </source>
</evidence>
<dbReference type="RefSeq" id="XP_022514651.1">
    <property type="nucleotide sequence ID" value="XM_022652957.1"/>
</dbReference>
<dbReference type="GO" id="GO:0050661">
    <property type="term" value="F:NADP binding"/>
    <property type="evidence" value="ECO:0007669"/>
    <property type="project" value="InterPro"/>
</dbReference>
<dbReference type="Pfam" id="PF00743">
    <property type="entry name" value="FMO-like"/>
    <property type="match status" value="1"/>
</dbReference>
<evidence type="ECO:0000256" key="2">
    <source>
        <dbReference type="ARBA" id="ARBA00022827"/>
    </source>
</evidence>
<dbReference type="InterPro" id="IPR020946">
    <property type="entry name" value="Flavin_mOase-like"/>
</dbReference>
<keyword evidence="4" id="KW-0560">Oxidoreductase</keyword>
<comment type="caution">
    <text evidence="5">The sequence shown here is derived from an EMBL/GenBank/DDBJ whole genome shotgun (WGS) entry which is preliminary data.</text>
</comment>
<dbReference type="SUPFAM" id="SSF51905">
    <property type="entry name" value="FAD/NAD(P)-binding domain"/>
    <property type="match status" value="3"/>
</dbReference>
<evidence type="ECO:0000313" key="6">
    <source>
        <dbReference type="Proteomes" id="UP000077002"/>
    </source>
</evidence>
<dbReference type="Proteomes" id="UP000077002">
    <property type="component" value="Unassembled WGS sequence"/>
</dbReference>
<evidence type="ECO:0000256" key="3">
    <source>
        <dbReference type="ARBA" id="ARBA00022857"/>
    </source>
</evidence>
<dbReference type="GeneID" id="34598154"/>
<dbReference type="EMBL" id="LVKK01000014">
    <property type="protein sequence ID" value="OAG42699.1"/>
    <property type="molecule type" value="Genomic_DNA"/>
</dbReference>
<accession>A0A177FHN5</accession>
<keyword evidence="2" id="KW-0274">FAD</keyword>
<keyword evidence="6" id="KW-1185">Reference proteome</keyword>
<gene>
    <name evidence="5" type="ORF">AYO21_02982</name>
</gene>
<dbReference type="InterPro" id="IPR050775">
    <property type="entry name" value="FAD-binding_Monooxygenases"/>
</dbReference>
<proteinExistence type="predicted"/>
<dbReference type="GO" id="GO:0050660">
    <property type="term" value="F:flavin adenine dinucleotide binding"/>
    <property type="evidence" value="ECO:0007669"/>
    <property type="project" value="InterPro"/>
</dbReference>
<dbReference type="PANTHER" id="PTHR43098:SF5">
    <property type="entry name" value="DUAL-FUNCTIONAL MONOOXYGENASE_METHYLTRANSFERASE PSOF"/>
    <property type="match status" value="1"/>
</dbReference>
<keyword evidence="3" id="KW-0521">NADP</keyword>